<keyword evidence="10" id="KW-1185">Reference proteome</keyword>
<evidence type="ECO:0000256" key="7">
    <source>
        <dbReference type="SAM" id="MobiDB-lite"/>
    </source>
</evidence>
<dbReference type="PANTHER" id="PTHR22762:SF54">
    <property type="entry name" value="BCDNA.GH04962"/>
    <property type="match status" value="1"/>
</dbReference>
<keyword evidence="5 6" id="KW-0326">Glycosidase</keyword>
<dbReference type="GO" id="GO:0005975">
    <property type="term" value="P:carbohydrate metabolic process"/>
    <property type="evidence" value="ECO:0007669"/>
    <property type="project" value="InterPro"/>
</dbReference>
<dbReference type="HOGENOM" id="CLU_1726933_0_0_1"/>
<dbReference type="Pfam" id="PF01055">
    <property type="entry name" value="Glyco_hydro_31_2nd"/>
    <property type="match status" value="1"/>
</dbReference>
<feature type="domain" description="Glycoside hydrolase family 31 TIM barrel" evidence="8">
    <location>
        <begin position="8"/>
        <end position="107"/>
    </location>
</feature>
<name>D7M2F9_ARALL</name>
<keyword evidence="2" id="KW-0732">Signal</keyword>
<feature type="non-terminal residue" evidence="9">
    <location>
        <position position="152"/>
    </location>
</feature>
<keyword evidence="3 6" id="KW-0378">Hydrolase</keyword>
<comment type="similarity">
    <text evidence="1 6">Belongs to the glycosyl hydrolase 31 family.</text>
</comment>
<dbReference type="InterPro" id="IPR000322">
    <property type="entry name" value="Glyco_hydro_31_TIM"/>
</dbReference>
<evidence type="ECO:0000313" key="10">
    <source>
        <dbReference type="Proteomes" id="UP000008694"/>
    </source>
</evidence>
<dbReference type="eggNOG" id="KOG4197">
    <property type="taxonomic scope" value="Eukaryota"/>
</dbReference>
<evidence type="ECO:0000256" key="4">
    <source>
        <dbReference type="ARBA" id="ARBA00023180"/>
    </source>
</evidence>
<dbReference type="EMBL" id="GL348718">
    <property type="protein sequence ID" value="EFH50420.1"/>
    <property type="molecule type" value="Genomic_DNA"/>
</dbReference>
<feature type="region of interest" description="Disordered" evidence="7">
    <location>
        <begin position="133"/>
        <end position="152"/>
    </location>
</feature>
<evidence type="ECO:0000313" key="9">
    <source>
        <dbReference type="EMBL" id="EFH50420.1"/>
    </source>
</evidence>
<evidence type="ECO:0000256" key="5">
    <source>
        <dbReference type="ARBA" id="ARBA00023295"/>
    </source>
</evidence>
<proteinExistence type="inferred from homology"/>
<gene>
    <name evidence="9" type="ORF">ARALYDRAFT_662218</name>
</gene>
<evidence type="ECO:0000256" key="6">
    <source>
        <dbReference type="RuleBase" id="RU361185"/>
    </source>
</evidence>
<accession>D7M2F9</accession>
<dbReference type="Gramene" id="Al_scaffold_0006_2283">
    <property type="protein sequence ID" value="Al_scaffold_0006_2283"/>
    <property type="gene ID" value="Al_scaffold_0006_2283"/>
</dbReference>
<dbReference type="SUPFAM" id="SSF51445">
    <property type="entry name" value="(Trans)glycosidases"/>
    <property type="match status" value="1"/>
</dbReference>
<dbReference type="eggNOG" id="KOG1066">
    <property type="taxonomic scope" value="Eukaryota"/>
</dbReference>
<evidence type="ECO:0000256" key="1">
    <source>
        <dbReference type="ARBA" id="ARBA00007806"/>
    </source>
</evidence>
<keyword evidence="4" id="KW-0325">Glycoprotein</keyword>
<evidence type="ECO:0000256" key="3">
    <source>
        <dbReference type="ARBA" id="ARBA00022801"/>
    </source>
</evidence>
<feature type="non-terminal residue" evidence="9">
    <location>
        <position position="1"/>
    </location>
</feature>
<dbReference type="Gene3D" id="3.20.20.80">
    <property type="entry name" value="Glycosidases"/>
    <property type="match status" value="1"/>
</dbReference>
<dbReference type="STRING" id="81972.D7M2F9"/>
<evidence type="ECO:0000256" key="2">
    <source>
        <dbReference type="ARBA" id="ARBA00022729"/>
    </source>
</evidence>
<dbReference type="GO" id="GO:0006491">
    <property type="term" value="P:N-glycan processing"/>
    <property type="evidence" value="ECO:0007669"/>
    <property type="project" value="TreeGrafter"/>
</dbReference>
<dbReference type="AlphaFoldDB" id="D7M2F9"/>
<protein>
    <submittedName>
        <fullName evidence="9">Predicted protein</fullName>
    </submittedName>
</protein>
<dbReference type="GO" id="GO:0090599">
    <property type="term" value="F:alpha-glucosidase activity"/>
    <property type="evidence" value="ECO:0007669"/>
    <property type="project" value="TreeGrafter"/>
</dbReference>
<organism evidence="10">
    <name type="scientific">Arabidopsis lyrata subsp. lyrata</name>
    <name type="common">Lyre-leaved rock-cress</name>
    <dbReference type="NCBI Taxonomy" id="81972"/>
    <lineage>
        <taxon>Eukaryota</taxon>
        <taxon>Viridiplantae</taxon>
        <taxon>Streptophyta</taxon>
        <taxon>Embryophyta</taxon>
        <taxon>Tracheophyta</taxon>
        <taxon>Spermatophyta</taxon>
        <taxon>Magnoliopsida</taxon>
        <taxon>eudicotyledons</taxon>
        <taxon>Gunneridae</taxon>
        <taxon>Pentapetalae</taxon>
        <taxon>rosids</taxon>
        <taxon>malvids</taxon>
        <taxon>Brassicales</taxon>
        <taxon>Brassicaceae</taxon>
        <taxon>Camelineae</taxon>
        <taxon>Arabidopsis</taxon>
    </lineage>
</organism>
<reference evidence="10" key="1">
    <citation type="journal article" date="2011" name="Nat. Genet.">
        <title>The Arabidopsis lyrata genome sequence and the basis of rapid genome size change.</title>
        <authorList>
            <person name="Hu T.T."/>
            <person name="Pattyn P."/>
            <person name="Bakker E.G."/>
            <person name="Cao J."/>
            <person name="Cheng J.-F."/>
            <person name="Clark R.M."/>
            <person name="Fahlgren N."/>
            <person name="Fawcett J.A."/>
            <person name="Grimwood J."/>
            <person name="Gundlach H."/>
            <person name="Haberer G."/>
            <person name="Hollister J.D."/>
            <person name="Ossowski S."/>
            <person name="Ottilar R.P."/>
            <person name="Salamov A.A."/>
            <person name="Schneeberger K."/>
            <person name="Spannagl M."/>
            <person name="Wang X."/>
            <person name="Yang L."/>
            <person name="Nasrallah M.E."/>
            <person name="Bergelson J."/>
            <person name="Carrington J.C."/>
            <person name="Gaut B.S."/>
            <person name="Schmutz J."/>
            <person name="Mayer K.F.X."/>
            <person name="Van de Peer Y."/>
            <person name="Grigoriev I.V."/>
            <person name="Nordborg M."/>
            <person name="Weigel D."/>
            <person name="Guo Y.-L."/>
        </authorList>
    </citation>
    <scope>NUCLEOTIDE SEQUENCE [LARGE SCALE GENOMIC DNA]</scope>
    <source>
        <strain evidence="10">cv. MN47</strain>
    </source>
</reference>
<dbReference type="InterPro" id="IPR017853">
    <property type="entry name" value="GH"/>
</dbReference>
<dbReference type="PANTHER" id="PTHR22762">
    <property type="entry name" value="ALPHA-GLUCOSIDASE"/>
    <property type="match status" value="1"/>
</dbReference>
<dbReference type="Proteomes" id="UP000008694">
    <property type="component" value="Unassembled WGS sequence"/>
</dbReference>
<evidence type="ECO:0000259" key="8">
    <source>
        <dbReference type="Pfam" id="PF01055"/>
    </source>
</evidence>
<sequence length="152" mass="17785">RRCKRIWQEKGRKMVTIVDPHIKRDDSYFLHKEATRMGYYAKDSSGKDFDGWCWPGSSSYIDMLSPQIRKWWGGRFSYKNYVGSTPLYTWNDMNEPSVFNGPEVFDTMEMIKYIKLSSPSCIGFGIEEIADGESEVEDENQGMRMKENTKMT</sequence>